<organism evidence="1 2">
    <name type="scientific">Xylaria grammica</name>
    <dbReference type="NCBI Taxonomy" id="363999"/>
    <lineage>
        <taxon>Eukaryota</taxon>
        <taxon>Fungi</taxon>
        <taxon>Dikarya</taxon>
        <taxon>Ascomycota</taxon>
        <taxon>Pezizomycotina</taxon>
        <taxon>Sordariomycetes</taxon>
        <taxon>Xylariomycetidae</taxon>
        <taxon>Xylariales</taxon>
        <taxon>Xylariaceae</taxon>
        <taxon>Xylaria</taxon>
    </lineage>
</organism>
<dbReference type="EMBL" id="RYZI01000254">
    <property type="protein sequence ID" value="RWA07504.1"/>
    <property type="molecule type" value="Genomic_DNA"/>
</dbReference>
<dbReference type="Proteomes" id="UP000286045">
    <property type="component" value="Unassembled WGS sequence"/>
</dbReference>
<sequence>MSRRNRLNLALEVGFQPAPENRGSPQALDDDSYLNELEDRGEELYKQLLLGIASANGECSLAEQRRMTSQHAKNIDEDWIPPKWTPEMRRAHADYKEFSKQITPARTAAAIAKRTYFENRLSPEGPALRLKFLESLRECFRLSMSSAQMRVDFAVKYPGAFDSQKAEGHIKAVKYDLNSARFAYGTLQAYM</sequence>
<evidence type="ECO:0000313" key="2">
    <source>
        <dbReference type="Proteomes" id="UP000286045"/>
    </source>
</evidence>
<proteinExistence type="predicted"/>
<comment type="caution">
    <text evidence="1">The sequence shown here is derived from an EMBL/GenBank/DDBJ whole genome shotgun (WGS) entry which is preliminary data.</text>
</comment>
<accession>A0A439CZ67</accession>
<keyword evidence="2" id="KW-1185">Reference proteome</keyword>
<evidence type="ECO:0000313" key="1">
    <source>
        <dbReference type="EMBL" id="RWA07504.1"/>
    </source>
</evidence>
<name>A0A439CZ67_9PEZI</name>
<gene>
    <name evidence="1" type="ORF">EKO27_g7603</name>
</gene>
<dbReference type="AlphaFoldDB" id="A0A439CZ67"/>
<protein>
    <submittedName>
        <fullName evidence="1">Uncharacterized protein</fullName>
    </submittedName>
</protein>
<reference evidence="1 2" key="1">
    <citation type="submission" date="2018-12" db="EMBL/GenBank/DDBJ databases">
        <title>Draft genome sequence of Xylaria grammica IHI A82.</title>
        <authorList>
            <person name="Buettner E."/>
            <person name="Kellner H."/>
        </authorList>
    </citation>
    <scope>NUCLEOTIDE SEQUENCE [LARGE SCALE GENOMIC DNA]</scope>
    <source>
        <strain evidence="1 2">IHI A82</strain>
    </source>
</reference>